<dbReference type="AlphaFoldDB" id="A0A3R5YSX8"/>
<organism evidence="5 6">
    <name type="scientific">Coprococcus eutactus</name>
    <dbReference type="NCBI Taxonomy" id="33043"/>
    <lineage>
        <taxon>Bacteria</taxon>
        <taxon>Bacillati</taxon>
        <taxon>Bacillota</taxon>
        <taxon>Clostridia</taxon>
        <taxon>Lachnospirales</taxon>
        <taxon>Lachnospiraceae</taxon>
        <taxon>Coprococcus</taxon>
    </lineage>
</organism>
<dbReference type="OrthoDB" id="9813413at2"/>
<dbReference type="InterPro" id="IPR018060">
    <property type="entry name" value="HTH_AraC"/>
</dbReference>
<keyword evidence="3" id="KW-0804">Transcription</keyword>
<dbReference type="PROSITE" id="PS00041">
    <property type="entry name" value="HTH_ARAC_FAMILY_1"/>
    <property type="match status" value="1"/>
</dbReference>
<dbReference type="GeneID" id="92830902"/>
<evidence type="ECO:0000256" key="3">
    <source>
        <dbReference type="ARBA" id="ARBA00023163"/>
    </source>
</evidence>
<keyword evidence="2" id="KW-0238">DNA-binding</keyword>
<feature type="domain" description="HTH araC/xylS-type" evidence="4">
    <location>
        <begin position="191"/>
        <end position="289"/>
    </location>
</feature>
<dbReference type="PRINTS" id="PR00032">
    <property type="entry name" value="HTHARAC"/>
</dbReference>
<dbReference type="RefSeq" id="WP_022058395.1">
    <property type="nucleotide sequence ID" value="NZ_CABIWG010000002.1"/>
</dbReference>
<dbReference type="PANTHER" id="PTHR43280:SF28">
    <property type="entry name" value="HTH-TYPE TRANSCRIPTIONAL ACTIVATOR RHAS"/>
    <property type="match status" value="1"/>
</dbReference>
<dbReference type="InterPro" id="IPR020449">
    <property type="entry name" value="Tscrpt_reg_AraC-type_HTH"/>
</dbReference>
<dbReference type="Gene3D" id="2.60.120.280">
    <property type="entry name" value="Regulatory protein AraC"/>
    <property type="match status" value="1"/>
</dbReference>
<dbReference type="Pfam" id="PF02311">
    <property type="entry name" value="AraC_binding"/>
    <property type="match status" value="1"/>
</dbReference>
<dbReference type="SUPFAM" id="SSF51215">
    <property type="entry name" value="Regulatory protein AraC"/>
    <property type="match status" value="1"/>
</dbReference>
<dbReference type="Gene3D" id="1.10.10.60">
    <property type="entry name" value="Homeodomain-like"/>
    <property type="match status" value="2"/>
</dbReference>
<evidence type="ECO:0000313" key="5">
    <source>
        <dbReference type="EMBL" id="RGS38809.1"/>
    </source>
</evidence>
<name>A0A3R5YSX8_9FIRM</name>
<dbReference type="InterPro" id="IPR018062">
    <property type="entry name" value="HTH_AraC-typ_CS"/>
</dbReference>
<evidence type="ECO:0000256" key="1">
    <source>
        <dbReference type="ARBA" id="ARBA00023015"/>
    </source>
</evidence>
<dbReference type="Pfam" id="PF12833">
    <property type="entry name" value="HTH_18"/>
    <property type="match status" value="1"/>
</dbReference>
<dbReference type="InterPro" id="IPR003313">
    <property type="entry name" value="AraC-bd"/>
</dbReference>
<dbReference type="PROSITE" id="PS01124">
    <property type="entry name" value="HTH_ARAC_FAMILY_2"/>
    <property type="match status" value="1"/>
</dbReference>
<reference evidence="5 6" key="1">
    <citation type="submission" date="2018-08" db="EMBL/GenBank/DDBJ databases">
        <title>A genome reference for cultivated species of the human gut microbiota.</title>
        <authorList>
            <person name="Zou Y."/>
            <person name="Xue W."/>
            <person name="Luo G."/>
        </authorList>
    </citation>
    <scope>NUCLEOTIDE SEQUENCE [LARGE SCALE GENOMIC DNA]</scope>
    <source>
        <strain evidence="5 6">AF22-21</strain>
    </source>
</reference>
<dbReference type="GO" id="GO:0043565">
    <property type="term" value="F:sequence-specific DNA binding"/>
    <property type="evidence" value="ECO:0007669"/>
    <property type="project" value="InterPro"/>
</dbReference>
<keyword evidence="1" id="KW-0805">Transcription regulation</keyword>
<dbReference type="InterPro" id="IPR009057">
    <property type="entry name" value="Homeodomain-like_sf"/>
</dbReference>
<dbReference type="Proteomes" id="UP000283295">
    <property type="component" value="Unassembled WGS sequence"/>
</dbReference>
<dbReference type="EMBL" id="QRVK01000035">
    <property type="protein sequence ID" value="RGS38809.1"/>
    <property type="molecule type" value="Genomic_DNA"/>
</dbReference>
<sequence>MVRKVGLTDSVGFACLEDLQLSNSYMWGTAISLDYCGREDCIKGWKFGPYVRESYVIHIVKKGKGVFTIGGKSYELEAGQAFIIRPGEETIYKADDDDPWSYMWVGFHGYRAEDFIESMGYKKDSPIIKIEQMDTCATCINNMLEYSQITRINEVKRQSALMMLFATIMEDNTSGQQENDNVEYPSKIYVKAAVDFITEKYMNKIKIDDIADFIGISRSHLTGSFKKEMGVSPQEYLINFRLEKAASLLRSSKEQINIIAYQCGYEDSLSFSKAFKQKFGMSPKSFRNLEVELETGKAKGDHEASKL</sequence>
<comment type="caution">
    <text evidence="5">The sequence shown here is derived from an EMBL/GenBank/DDBJ whole genome shotgun (WGS) entry which is preliminary data.</text>
</comment>
<evidence type="ECO:0000259" key="4">
    <source>
        <dbReference type="PROSITE" id="PS01124"/>
    </source>
</evidence>
<accession>A0A3R5YSX8</accession>
<dbReference type="PANTHER" id="PTHR43280">
    <property type="entry name" value="ARAC-FAMILY TRANSCRIPTIONAL REGULATOR"/>
    <property type="match status" value="1"/>
</dbReference>
<gene>
    <name evidence="5" type="ORF">DWX94_11375</name>
</gene>
<protein>
    <submittedName>
        <fullName evidence="5">AraC family transcriptional regulator</fullName>
    </submittedName>
</protein>
<proteinExistence type="predicted"/>
<evidence type="ECO:0000256" key="2">
    <source>
        <dbReference type="ARBA" id="ARBA00023125"/>
    </source>
</evidence>
<evidence type="ECO:0000313" key="6">
    <source>
        <dbReference type="Proteomes" id="UP000283295"/>
    </source>
</evidence>
<dbReference type="SUPFAM" id="SSF46689">
    <property type="entry name" value="Homeodomain-like"/>
    <property type="match status" value="2"/>
</dbReference>
<dbReference type="GO" id="GO:0003700">
    <property type="term" value="F:DNA-binding transcription factor activity"/>
    <property type="evidence" value="ECO:0007669"/>
    <property type="project" value="InterPro"/>
</dbReference>
<dbReference type="SMART" id="SM00342">
    <property type="entry name" value="HTH_ARAC"/>
    <property type="match status" value="1"/>
</dbReference>
<dbReference type="InterPro" id="IPR037923">
    <property type="entry name" value="HTH-like"/>
</dbReference>
<dbReference type="CDD" id="cd06986">
    <property type="entry name" value="cupin_MmsR-like_N"/>
    <property type="match status" value="1"/>
</dbReference>